<gene>
    <name evidence="2" type="ORF">KDK_02030</name>
</gene>
<protein>
    <submittedName>
        <fullName evidence="2">Uncharacterized protein</fullName>
    </submittedName>
</protein>
<dbReference type="RefSeq" id="WP_126548303.1">
    <property type="nucleotide sequence ID" value="NZ_BIFS01000001.1"/>
</dbReference>
<keyword evidence="1" id="KW-0472">Membrane</keyword>
<accession>A0A402AB55</accession>
<dbReference type="EMBL" id="BIFS01000001">
    <property type="protein sequence ID" value="GCE16403.1"/>
    <property type="molecule type" value="Genomic_DNA"/>
</dbReference>
<comment type="caution">
    <text evidence="2">The sequence shown here is derived from an EMBL/GenBank/DDBJ whole genome shotgun (WGS) entry which is preliminary data.</text>
</comment>
<proteinExistence type="predicted"/>
<feature type="transmembrane region" description="Helical" evidence="1">
    <location>
        <begin position="48"/>
        <end position="75"/>
    </location>
</feature>
<dbReference type="AlphaFoldDB" id="A0A402AB55"/>
<evidence type="ECO:0000313" key="2">
    <source>
        <dbReference type="EMBL" id="GCE16403.1"/>
    </source>
</evidence>
<keyword evidence="3" id="KW-1185">Reference proteome</keyword>
<sequence length="79" mass="8386">MASETHTSDSSLKSKTTSLFSAAKKDGKPLQQFFRKFSNDWAMTFSGALAYSLLTAMLPIAIALVAILGFVLAAIPGTT</sequence>
<dbReference type="Proteomes" id="UP000287188">
    <property type="component" value="Unassembled WGS sequence"/>
</dbReference>
<organism evidence="2 3">
    <name type="scientific">Dictyobacter kobayashii</name>
    <dbReference type="NCBI Taxonomy" id="2014872"/>
    <lineage>
        <taxon>Bacteria</taxon>
        <taxon>Bacillati</taxon>
        <taxon>Chloroflexota</taxon>
        <taxon>Ktedonobacteria</taxon>
        <taxon>Ktedonobacterales</taxon>
        <taxon>Dictyobacteraceae</taxon>
        <taxon>Dictyobacter</taxon>
    </lineage>
</organism>
<name>A0A402AB55_9CHLR</name>
<evidence type="ECO:0000256" key="1">
    <source>
        <dbReference type="SAM" id="Phobius"/>
    </source>
</evidence>
<keyword evidence="1" id="KW-0812">Transmembrane</keyword>
<reference evidence="3" key="1">
    <citation type="submission" date="2018-12" db="EMBL/GenBank/DDBJ databases">
        <title>Tengunoibacter tsumagoiensis gen. nov., sp. nov., Dictyobacter kobayashii sp. nov., D. alpinus sp. nov., and D. joshuensis sp. nov. and description of Dictyobacteraceae fam. nov. within the order Ktedonobacterales isolated from Tengu-no-mugimeshi.</title>
        <authorList>
            <person name="Wang C.M."/>
            <person name="Zheng Y."/>
            <person name="Sakai Y."/>
            <person name="Toyoda A."/>
            <person name="Minakuchi Y."/>
            <person name="Abe K."/>
            <person name="Yokota A."/>
            <person name="Yabe S."/>
        </authorList>
    </citation>
    <scope>NUCLEOTIDE SEQUENCE [LARGE SCALE GENOMIC DNA]</scope>
    <source>
        <strain evidence="3">Uno11</strain>
    </source>
</reference>
<keyword evidence="1" id="KW-1133">Transmembrane helix</keyword>
<evidence type="ECO:0000313" key="3">
    <source>
        <dbReference type="Proteomes" id="UP000287188"/>
    </source>
</evidence>